<dbReference type="GO" id="GO:0043139">
    <property type="term" value="F:5'-3' DNA helicase activity"/>
    <property type="evidence" value="ECO:0007669"/>
    <property type="project" value="UniProtKB-EC"/>
</dbReference>
<dbReference type="SUPFAM" id="SSF52540">
    <property type="entry name" value="P-loop containing nucleoside triphosphate hydrolases"/>
    <property type="match status" value="1"/>
</dbReference>
<dbReference type="KEGG" id="mfv:Mfer_0540"/>
<accession>E3GYF8</accession>
<proteinExistence type="inferred from homology"/>
<dbReference type="STRING" id="523846.Mfer_0540"/>
<evidence type="ECO:0000259" key="5">
    <source>
        <dbReference type="Pfam" id="PF01935"/>
    </source>
</evidence>
<evidence type="ECO:0000313" key="6">
    <source>
        <dbReference type="EMBL" id="ADP77340.1"/>
    </source>
</evidence>
<dbReference type="Gene3D" id="3.40.50.300">
    <property type="entry name" value="P-loop containing nucleotide triphosphate hydrolases"/>
    <property type="match status" value="2"/>
</dbReference>
<dbReference type="EMBL" id="CP002278">
    <property type="protein sequence ID" value="ADP77340.1"/>
    <property type="molecule type" value="Genomic_DNA"/>
</dbReference>
<comment type="catalytic activity">
    <reaction evidence="3">
        <text>ATP + H2O = ADP + phosphate + H(+)</text>
        <dbReference type="Rhea" id="RHEA:13065"/>
        <dbReference type="ChEBI" id="CHEBI:15377"/>
        <dbReference type="ChEBI" id="CHEBI:15378"/>
        <dbReference type="ChEBI" id="CHEBI:30616"/>
        <dbReference type="ChEBI" id="CHEBI:43474"/>
        <dbReference type="ChEBI" id="CHEBI:456216"/>
        <dbReference type="EC" id="5.6.2.3"/>
    </reaction>
</comment>
<organism evidence="6 7">
    <name type="scientific">Methanothermus fervidus (strain ATCC 43054 / DSM 2088 / JCM 10308 / V24 S)</name>
    <dbReference type="NCBI Taxonomy" id="523846"/>
    <lineage>
        <taxon>Archaea</taxon>
        <taxon>Methanobacteriati</taxon>
        <taxon>Methanobacteriota</taxon>
        <taxon>Methanomada group</taxon>
        <taxon>Methanobacteria</taxon>
        <taxon>Methanobacteriales</taxon>
        <taxon>Methanothermaceae</taxon>
        <taxon>Methanothermus</taxon>
    </lineage>
</organism>
<dbReference type="GO" id="GO:0043138">
    <property type="term" value="F:3'-5' DNA helicase activity"/>
    <property type="evidence" value="ECO:0007669"/>
    <property type="project" value="UniProtKB-EC"/>
</dbReference>
<dbReference type="HOGENOM" id="CLU_023842_3_0_2"/>
<comment type="similarity">
    <text evidence="1">Belongs to the HerA family.</text>
</comment>
<dbReference type="Pfam" id="PF01935">
    <property type="entry name" value="DUF87"/>
    <property type="match status" value="1"/>
</dbReference>
<evidence type="ECO:0000256" key="1">
    <source>
        <dbReference type="ARBA" id="ARBA00007816"/>
    </source>
</evidence>
<evidence type="ECO:0000256" key="2">
    <source>
        <dbReference type="ARBA" id="ARBA00034617"/>
    </source>
</evidence>
<dbReference type="InterPro" id="IPR008571">
    <property type="entry name" value="HerA-like"/>
</dbReference>
<dbReference type="OrthoDB" id="107033at2157"/>
<sequence>MDDNEVAGQIIGGNSSKILVRGKFGKRLELGDLLIADENNGNKILLQVKNLEYRSQIPQERRELISGLQLEHEDESTTFIEPELRNYIIAEAKPLLYIHNNSKNAKAPKSLPPFFKKVRRVKEEDLKFLSKPKHPLYLGEVRSGSQKLNLPVYIDYKHAIPHHILIPATTGRGKSNLVKVMLWNLVDENVGILVLDPHDEYYGRGNTKGLKDHPRHEEVLYYSPNPPRGGLELKINKKYLKPKHFQGTVSFTDAQWQAMHKFYKEFKDEWIIKIEEMERIGEEIHGVKKPTIAATNRKLNHVLSHEDVFVENGRNVIEDIVNNLEKGKIVIIDTSQMSEEAGILVGSAIIENIFRRYQRYKAEGELNKKPVIGIVVEEAPRILGKDVLKDGQNIYATIAREGRKFNIGLIAITQLVTPIPKSILANMNTKIILGNEMPSERSEIIGSSPQDLSDDDRAIASLDKGEAIVSSIFTKFAVPIYIPLFEDYIEKDEKSDDQEYDIDPL</sequence>
<dbReference type="InterPro" id="IPR027417">
    <property type="entry name" value="P-loop_NTPase"/>
</dbReference>
<feature type="domain" description="Helicase HerA central" evidence="5">
    <location>
        <begin position="137"/>
        <end position="353"/>
    </location>
</feature>
<dbReference type="InterPro" id="IPR002789">
    <property type="entry name" value="HerA_central"/>
</dbReference>
<reference evidence="6 7" key="1">
    <citation type="journal article" date="2010" name="Stand. Genomic Sci.">
        <title>Complete genome sequence of Methanothermus fervidus type strain (V24S).</title>
        <authorList>
            <person name="Anderson I."/>
            <person name="Djao O.D."/>
            <person name="Misra M."/>
            <person name="Chertkov O."/>
            <person name="Nolan M."/>
            <person name="Lucas S."/>
            <person name="Lapidus A."/>
            <person name="Del Rio T.G."/>
            <person name="Tice H."/>
            <person name="Cheng J.F."/>
            <person name="Tapia R."/>
            <person name="Han C."/>
            <person name="Goodwin L."/>
            <person name="Pitluck S."/>
            <person name="Liolios K."/>
            <person name="Ivanova N."/>
            <person name="Mavromatis K."/>
            <person name="Mikhailova N."/>
            <person name="Pati A."/>
            <person name="Brambilla E."/>
            <person name="Chen A."/>
            <person name="Palaniappan K."/>
            <person name="Land M."/>
            <person name="Hauser L."/>
            <person name="Chang Y.J."/>
            <person name="Jeffries C.D."/>
            <person name="Sikorski J."/>
            <person name="Spring S."/>
            <person name="Rohde M."/>
            <person name="Eichinger K."/>
            <person name="Huber H."/>
            <person name="Wirth R."/>
            <person name="Goker M."/>
            <person name="Detter J.C."/>
            <person name="Woyke T."/>
            <person name="Bristow J."/>
            <person name="Eisen J.A."/>
            <person name="Markowitz V."/>
            <person name="Hugenholtz P."/>
            <person name="Klenk H.P."/>
            <person name="Kyrpides N.C."/>
        </authorList>
    </citation>
    <scope>NUCLEOTIDE SEQUENCE [LARGE SCALE GENOMIC DNA]</scope>
    <source>
        <strain evidence="7">ATCC 43054 / DSM 2088 / JCM 10308 / V24 S</strain>
    </source>
</reference>
<dbReference type="PANTHER" id="PTHR42957:SF1">
    <property type="entry name" value="HELICASE MJ1565-RELATED"/>
    <property type="match status" value="1"/>
</dbReference>
<dbReference type="PANTHER" id="PTHR42957">
    <property type="entry name" value="HELICASE MJ1565-RELATED"/>
    <property type="match status" value="1"/>
</dbReference>
<gene>
    <name evidence="6" type="ordered locus">Mfer_0540</name>
</gene>
<comment type="catalytic activity">
    <reaction evidence="4">
        <text>ATP + H2O = ADP + phosphate + H(+)</text>
        <dbReference type="Rhea" id="RHEA:13065"/>
        <dbReference type="ChEBI" id="CHEBI:15377"/>
        <dbReference type="ChEBI" id="CHEBI:15378"/>
        <dbReference type="ChEBI" id="CHEBI:30616"/>
        <dbReference type="ChEBI" id="CHEBI:43474"/>
        <dbReference type="ChEBI" id="CHEBI:456216"/>
        <dbReference type="EC" id="5.6.2.4"/>
    </reaction>
</comment>
<dbReference type="AlphaFoldDB" id="E3GYF8"/>
<evidence type="ECO:0000256" key="4">
    <source>
        <dbReference type="ARBA" id="ARBA00048988"/>
    </source>
</evidence>
<protein>
    <recommendedName>
        <fullName evidence="5">Helicase HerA central domain-containing protein</fullName>
    </recommendedName>
</protein>
<keyword evidence="7" id="KW-1185">Reference proteome</keyword>
<dbReference type="Proteomes" id="UP000002315">
    <property type="component" value="Chromosome"/>
</dbReference>
<name>E3GYF8_METFV</name>
<comment type="catalytic activity">
    <reaction evidence="2">
        <text>Couples ATP hydrolysis with the unwinding of duplex DNA by translocating in the 3'-5' direction.</text>
        <dbReference type="EC" id="5.6.2.4"/>
    </reaction>
</comment>
<evidence type="ECO:0000256" key="3">
    <source>
        <dbReference type="ARBA" id="ARBA00048954"/>
    </source>
</evidence>
<evidence type="ECO:0000313" key="7">
    <source>
        <dbReference type="Proteomes" id="UP000002315"/>
    </source>
</evidence>